<accession>A0A4Q7UY84</accession>
<evidence type="ECO:0000256" key="3">
    <source>
        <dbReference type="ARBA" id="ARBA00022448"/>
    </source>
</evidence>
<sequence>MELLLQHGLTVAGQFISWAELVGQIGALAVVFLAQRRSLATWPVQMAACILLFSVYISAHLGGLAFRQVIVFAISVFGLIAWMRRRDPVYGLAVRTATWTQRLGLAALLVVGTAGMAFVLDALDASWAPWPDAAIFVGTAVAFLAQGLRLIEFWLLWLLVDAVGVPLQIASGLYFSAAIYIVFAVLVVQGWWSWVRSRRAADAALPARVPSTTS</sequence>
<evidence type="ECO:0000256" key="2">
    <source>
        <dbReference type="ARBA" id="ARBA00006669"/>
    </source>
</evidence>
<organism evidence="9 10">
    <name type="scientific">Pseudonocardia sediminis</name>
    <dbReference type="NCBI Taxonomy" id="1397368"/>
    <lineage>
        <taxon>Bacteria</taxon>
        <taxon>Bacillati</taxon>
        <taxon>Actinomycetota</taxon>
        <taxon>Actinomycetes</taxon>
        <taxon>Pseudonocardiales</taxon>
        <taxon>Pseudonocardiaceae</taxon>
        <taxon>Pseudonocardia</taxon>
    </lineage>
</organism>
<protein>
    <submittedName>
        <fullName evidence="9">Nicotinamide mononucleotide transporter</fullName>
    </submittedName>
</protein>
<dbReference type="Pfam" id="PF04973">
    <property type="entry name" value="NMN_transporter"/>
    <property type="match status" value="1"/>
</dbReference>
<dbReference type="RefSeq" id="WP_130290435.1">
    <property type="nucleotide sequence ID" value="NZ_SHKL01000001.1"/>
</dbReference>
<dbReference type="GO" id="GO:0005886">
    <property type="term" value="C:plasma membrane"/>
    <property type="evidence" value="ECO:0007669"/>
    <property type="project" value="UniProtKB-SubCell"/>
</dbReference>
<evidence type="ECO:0000256" key="8">
    <source>
        <dbReference type="SAM" id="Phobius"/>
    </source>
</evidence>
<evidence type="ECO:0000313" key="9">
    <source>
        <dbReference type="EMBL" id="RZT86074.1"/>
    </source>
</evidence>
<keyword evidence="6 8" id="KW-1133">Transmembrane helix</keyword>
<keyword evidence="3" id="KW-0813">Transport</keyword>
<feature type="transmembrane region" description="Helical" evidence="8">
    <location>
        <begin position="65"/>
        <end position="82"/>
    </location>
</feature>
<evidence type="ECO:0000256" key="1">
    <source>
        <dbReference type="ARBA" id="ARBA00004651"/>
    </source>
</evidence>
<dbReference type="InterPro" id="IPR006419">
    <property type="entry name" value="NMN_transpt_PnuC"/>
</dbReference>
<evidence type="ECO:0000313" key="10">
    <source>
        <dbReference type="Proteomes" id="UP000291591"/>
    </source>
</evidence>
<feature type="transmembrane region" description="Helical" evidence="8">
    <location>
        <begin position="41"/>
        <end position="59"/>
    </location>
</feature>
<dbReference type="EMBL" id="SHKL01000001">
    <property type="protein sequence ID" value="RZT86074.1"/>
    <property type="molecule type" value="Genomic_DNA"/>
</dbReference>
<feature type="transmembrane region" description="Helical" evidence="8">
    <location>
        <begin position="135"/>
        <end position="160"/>
    </location>
</feature>
<dbReference type="PANTHER" id="PTHR36122">
    <property type="entry name" value="NICOTINAMIDE RIBOSIDE TRANSPORTER PNUC"/>
    <property type="match status" value="1"/>
</dbReference>
<evidence type="ECO:0000256" key="5">
    <source>
        <dbReference type="ARBA" id="ARBA00022692"/>
    </source>
</evidence>
<proteinExistence type="inferred from homology"/>
<comment type="similarity">
    <text evidence="2">Belongs to the nicotinamide ribonucleoside (NR) uptake permease (TC 4.B.1) family.</text>
</comment>
<comment type="caution">
    <text evidence="9">The sequence shown here is derived from an EMBL/GenBank/DDBJ whole genome shotgun (WGS) entry which is preliminary data.</text>
</comment>
<keyword evidence="5 8" id="KW-0812">Transmembrane</keyword>
<dbReference type="AlphaFoldDB" id="A0A4Q7UY84"/>
<feature type="transmembrane region" description="Helical" evidence="8">
    <location>
        <begin position="103"/>
        <end position="123"/>
    </location>
</feature>
<feature type="transmembrane region" description="Helical" evidence="8">
    <location>
        <begin position="172"/>
        <end position="192"/>
    </location>
</feature>
<evidence type="ECO:0000256" key="4">
    <source>
        <dbReference type="ARBA" id="ARBA00022475"/>
    </source>
</evidence>
<comment type="subcellular location">
    <subcellularLocation>
        <location evidence="1">Cell membrane</location>
        <topology evidence="1">Multi-pass membrane protein</topology>
    </subcellularLocation>
</comment>
<dbReference type="Proteomes" id="UP000291591">
    <property type="component" value="Unassembled WGS sequence"/>
</dbReference>
<gene>
    <name evidence="9" type="ORF">EV383_2962</name>
</gene>
<keyword evidence="10" id="KW-1185">Reference proteome</keyword>
<dbReference type="GO" id="GO:0034257">
    <property type="term" value="F:nicotinamide riboside transmembrane transporter activity"/>
    <property type="evidence" value="ECO:0007669"/>
    <property type="project" value="InterPro"/>
</dbReference>
<name>A0A4Q7UY84_PSEST</name>
<keyword evidence="7 8" id="KW-0472">Membrane</keyword>
<reference evidence="9 10" key="1">
    <citation type="submission" date="2019-02" db="EMBL/GenBank/DDBJ databases">
        <title>Sequencing the genomes of 1000 actinobacteria strains.</title>
        <authorList>
            <person name="Klenk H.-P."/>
        </authorList>
    </citation>
    <scope>NUCLEOTIDE SEQUENCE [LARGE SCALE GENOMIC DNA]</scope>
    <source>
        <strain evidence="9 10">DSM 45779</strain>
    </source>
</reference>
<dbReference type="OrthoDB" id="9791248at2"/>
<dbReference type="PANTHER" id="PTHR36122:SF2">
    <property type="entry name" value="NICOTINAMIDE RIBOSIDE TRANSPORTER PNUC"/>
    <property type="match status" value="1"/>
</dbReference>
<evidence type="ECO:0000256" key="7">
    <source>
        <dbReference type="ARBA" id="ARBA00023136"/>
    </source>
</evidence>
<keyword evidence="4" id="KW-1003">Cell membrane</keyword>
<feature type="transmembrane region" description="Helical" evidence="8">
    <location>
        <begin position="15"/>
        <end position="34"/>
    </location>
</feature>
<evidence type="ECO:0000256" key="6">
    <source>
        <dbReference type="ARBA" id="ARBA00022989"/>
    </source>
</evidence>